<dbReference type="InterPro" id="IPR002347">
    <property type="entry name" value="SDR_fam"/>
</dbReference>
<dbReference type="AlphaFoldDB" id="A0AAD2FXB8"/>
<keyword evidence="3" id="KW-0472">Membrane</keyword>
<dbReference type="EMBL" id="CAKOGP040001869">
    <property type="protein sequence ID" value="CAJ1954603.1"/>
    <property type="molecule type" value="Genomic_DNA"/>
</dbReference>
<evidence type="ECO:0000256" key="2">
    <source>
        <dbReference type="ARBA" id="ARBA00023002"/>
    </source>
</evidence>
<keyword evidence="3" id="KW-0812">Transmembrane</keyword>
<comment type="caution">
    <text evidence="4">The sequence shown here is derived from an EMBL/GenBank/DDBJ whole genome shotgun (WGS) entry which is preliminary data.</text>
</comment>
<dbReference type="PANTHER" id="PTHR43899:SF4">
    <property type="entry name" value="17 BETA-HYDROXYSTEROID DEHYDROGENASE TYPE 3"/>
    <property type="match status" value="1"/>
</dbReference>
<keyword evidence="5" id="KW-1185">Reference proteome</keyword>
<gene>
    <name evidence="4" type="ORF">CYCCA115_LOCUS15197</name>
</gene>
<dbReference type="PROSITE" id="PS00061">
    <property type="entry name" value="ADH_SHORT"/>
    <property type="match status" value="1"/>
</dbReference>
<dbReference type="Proteomes" id="UP001295423">
    <property type="component" value="Unassembled WGS sequence"/>
</dbReference>
<evidence type="ECO:0000313" key="5">
    <source>
        <dbReference type="Proteomes" id="UP001295423"/>
    </source>
</evidence>
<evidence type="ECO:0000256" key="1">
    <source>
        <dbReference type="ARBA" id="ARBA00004240"/>
    </source>
</evidence>
<feature type="transmembrane region" description="Helical" evidence="3">
    <location>
        <begin position="33"/>
        <end position="54"/>
    </location>
</feature>
<protein>
    <submittedName>
        <fullName evidence="4">Uncharacterized protein</fullName>
    </submittedName>
</protein>
<sequence>MVLYFAEAEHYDATSDGSCTAADMAAAGDYPTWVVVLLVIVSLPTILWFVLYSLPQMYMAFRPVPDLKKRYDAKWALVTGGGSGIGKSIAFKLAKQGLNVVIVSLDDKFLKETMTQLKEQFPDLEFRSVGVNFAPGVDYLKAISEGTKDIEIPIIFNNAGFLVTGFFDQAPLGKLLVNMECNATAAVNISHHFAGKLVASKKKGCIVFTSSVAGFIPTPFSGMYGATKAFVSSLACSLHIELQSLGIDVCAIHPSPVSSNFYANLDHKVDLIESASKQAVSPDALPDDIFRSIGVCALRDLGGLALGSRMGTWFLPFNFFTEVFAAAAPFLPDWKTHNKARE</sequence>
<dbReference type="PRINTS" id="PR00081">
    <property type="entry name" value="GDHRDH"/>
</dbReference>
<dbReference type="GO" id="GO:0005783">
    <property type="term" value="C:endoplasmic reticulum"/>
    <property type="evidence" value="ECO:0007669"/>
    <property type="project" value="UniProtKB-SubCell"/>
</dbReference>
<dbReference type="InterPro" id="IPR020904">
    <property type="entry name" value="Sc_DH/Rdtase_CS"/>
</dbReference>
<organism evidence="4 5">
    <name type="scientific">Cylindrotheca closterium</name>
    <dbReference type="NCBI Taxonomy" id="2856"/>
    <lineage>
        <taxon>Eukaryota</taxon>
        <taxon>Sar</taxon>
        <taxon>Stramenopiles</taxon>
        <taxon>Ochrophyta</taxon>
        <taxon>Bacillariophyta</taxon>
        <taxon>Bacillariophyceae</taxon>
        <taxon>Bacillariophycidae</taxon>
        <taxon>Bacillariales</taxon>
        <taxon>Bacillariaceae</taxon>
        <taxon>Cylindrotheca</taxon>
    </lineage>
</organism>
<dbReference type="GO" id="GO:0016491">
    <property type="term" value="F:oxidoreductase activity"/>
    <property type="evidence" value="ECO:0007669"/>
    <property type="project" value="UniProtKB-KW"/>
</dbReference>
<keyword evidence="2" id="KW-0560">Oxidoreductase</keyword>
<comment type="subcellular location">
    <subcellularLocation>
        <location evidence="1">Endoplasmic reticulum</location>
    </subcellularLocation>
</comment>
<dbReference type="PANTHER" id="PTHR43899">
    <property type="entry name" value="RH59310P"/>
    <property type="match status" value="1"/>
</dbReference>
<evidence type="ECO:0000256" key="3">
    <source>
        <dbReference type="SAM" id="Phobius"/>
    </source>
</evidence>
<dbReference type="SUPFAM" id="SSF51735">
    <property type="entry name" value="NAD(P)-binding Rossmann-fold domains"/>
    <property type="match status" value="1"/>
</dbReference>
<accession>A0AAD2FXB8</accession>
<dbReference type="Pfam" id="PF00106">
    <property type="entry name" value="adh_short"/>
    <property type="match status" value="1"/>
</dbReference>
<evidence type="ECO:0000313" key="4">
    <source>
        <dbReference type="EMBL" id="CAJ1954603.1"/>
    </source>
</evidence>
<dbReference type="InterPro" id="IPR036291">
    <property type="entry name" value="NAD(P)-bd_dom_sf"/>
</dbReference>
<reference evidence="4" key="1">
    <citation type="submission" date="2023-08" db="EMBL/GenBank/DDBJ databases">
        <authorList>
            <person name="Audoor S."/>
            <person name="Bilcke G."/>
        </authorList>
    </citation>
    <scope>NUCLEOTIDE SEQUENCE</scope>
</reference>
<proteinExistence type="predicted"/>
<dbReference type="Gene3D" id="3.40.50.720">
    <property type="entry name" value="NAD(P)-binding Rossmann-like Domain"/>
    <property type="match status" value="1"/>
</dbReference>
<name>A0AAD2FXB8_9STRA</name>
<keyword evidence="3" id="KW-1133">Transmembrane helix</keyword>
<dbReference type="InterPro" id="IPR051019">
    <property type="entry name" value="VLCFA-Steroid_DH"/>
</dbReference>